<dbReference type="InterPro" id="IPR020830">
    <property type="entry name" value="GlycerAld_3-P_DH_AS"/>
</dbReference>
<evidence type="ECO:0000256" key="7">
    <source>
        <dbReference type="ARBA" id="ARBA00022490"/>
    </source>
</evidence>
<dbReference type="GO" id="GO:0006096">
    <property type="term" value="P:glycolytic process"/>
    <property type="evidence" value="ECO:0007669"/>
    <property type="project" value="UniProtKB-UniPathway"/>
</dbReference>
<evidence type="ECO:0000256" key="17">
    <source>
        <dbReference type="PIRSR" id="PIRSR000149-2"/>
    </source>
</evidence>
<feature type="binding site" evidence="17">
    <location>
        <position position="181"/>
    </location>
    <ligand>
        <name>D-glyceraldehyde 3-phosphate</name>
        <dbReference type="ChEBI" id="CHEBI:59776"/>
    </ligand>
</feature>
<keyword evidence="9" id="KW-0053">Apoptosis</keyword>
<reference evidence="23 24" key="1">
    <citation type="submission" date="2016-02" db="EMBL/GenBank/DDBJ databases">
        <title>Discovery of a natural microsporidian pathogen with a broad tissue tropism in Caenorhabditis elegans.</title>
        <authorList>
            <person name="Luallen R.J."/>
            <person name="Reinke A.W."/>
            <person name="Tong L."/>
            <person name="Botts M.R."/>
            <person name="Felix M.-A."/>
            <person name="Troemel E.R."/>
        </authorList>
    </citation>
    <scope>NUCLEOTIDE SEQUENCE [LARGE SCALE GENOMIC DNA]</scope>
    <source>
        <strain evidence="23 24">JUm2807</strain>
    </source>
</reference>
<evidence type="ECO:0000256" key="12">
    <source>
        <dbReference type="ARBA" id="ARBA00023027"/>
    </source>
</evidence>
<dbReference type="GO" id="GO:0050661">
    <property type="term" value="F:NADP binding"/>
    <property type="evidence" value="ECO:0007669"/>
    <property type="project" value="InterPro"/>
</dbReference>
<dbReference type="Pfam" id="PF02800">
    <property type="entry name" value="Gp_dh_C"/>
    <property type="match status" value="1"/>
</dbReference>
<keyword evidence="13 21" id="KW-0324">Glycolysis</keyword>
<dbReference type="InterPro" id="IPR006424">
    <property type="entry name" value="Glyceraldehyde-3-P_DH_1"/>
</dbReference>
<keyword evidence="7" id="KW-0963">Cytoplasm</keyword>
<dbReference type="UniPathway" id="UPA00109">
    <property type="reaction ID" value="UER00184"/>
</dbReference>
<evidence type="ECO:0000256" key="10">
    <source>
        <dbReference type="ARBA" id="ARBA00022799"/>
    </source>
</evidence>
<evidence type="ECO:0000256" key="9">
    <source>
        <dbReference type="ARBA" id="ARBA00022703"/>
    </source>
</evidence>
<comment type="subunit">
    <text evidence="6 21">Homotetramer.</text>
</comment>
<evidence type="ECO:0000256" key="16">
    <source>
        <dbReference type="PIRSR" id="PIRSR000149-1"/>
    </source>
</evidence>
<evidence type="ECO:0000256" key="4">
    <source>
        <dbReference type="ARBA" id="ARBA00004869"/>
    </source>
</evidence>
<dbReference type="EMBL" id="LTDL01000014">
    <property type="protein sequence ID" value="OAG31590.1"/>
    <property type="molecule type" value="Genomic_DNA"/>
</dbReference>
<evidence type="ECO:0000256" key="19">
    <source>
        <dbReference type="PIRSR" id="PIRSR000149-4"/>
    </source>
</evidence>
<evidence type="ECO:0000259" key="22">
    <source>
        <dbReference type="SMART" id="SM00846"/>
    </source>
</evidence>
<evidence type="ECO:0000256" key="20">
    <source>
        <dbReference type="RuleBase" id="RU000397"/>
    </source>
</evidence>
<sequence>MRVGVNGAGRIGKLVTRILLERGIEVGCINDPFVDAKYLAYLLQRDSTHGPLKGYTVAYSGERLVLTGERSLEIAVTHEKDPAAIPWAAHGVEYVVEASGVFKTLDACQGHLTAGARAVIISAPSTDAPMFVVGVNEQSYCGQAVISNASCTTNCLAPVVKVLEESFGIEEGLMTTVHAITATQRIVDGMSMKAYRDGRGGLQNIIPAATGAAKAIEKVIPSLKGKLTGMAFRVPVANVSVVDLTVTLREGASSETIKQKMKEASEGPLKGILAYTEEEVVSSDFIGERASSVFDASASIFLSEKFVKLIAWYDNECGYSNRVVDLLQHVSQHFSK</sequence>
<protein>
    <recommendedName>
        <fullName evidence="21">Glyceraldehyde-3-phosphate dehydrogenase</fullName>
        <ecNumber evidence="21">1.2.1.12</ecNumber>
    </recommendedName>
</protein>
<dbReference type="OrthoDB" id="1152826at2759"/>
<dbReference type="PROSITE" id="PS00071">
    <property type="entry name" value="GAPDH"/>
    <property type="match status" value="1"/>
</dbReference>
<evidence type="ECO:0000256" key="18">
    <source>
        <dbReference type="PIRSR" id="PIRSR000149-3"/>
    </source>
</evidence>
<dbReference type="Proteomes" id="UP000185944">
    <property type="component" value="Unassembled WGS sequence"/>
</dbReference>
<dbReference type="PIRSF" id="PIRSF000149">
    <property type="entry name" value="GAP_DH"/>
    <property type="match status" value="1"/>
</dbReference>
<comment type="caution">
    <text evidence="23">The sequence shown here is derived from an EMBL/GenBank/DDBJ whole genome shotgun (WGS) entry which is preliminary data.</text>
</comment>
<dbReference type="GO" id="GO:0004365">
    <property type="term" value="F:glyceraldehyde-3-phosphate dehydrogenase (NAD+) (phosphorylating) activity"/>
    <property type="evidence" value="ECO:0007669"/>
    <property type="project" value="UniProtKB-UniRule"/>
</dbReference>
<keyword evidence="14" id="KW-0206">Cytoskeleton</keyword>
<comment type="catalytic activity">
    <reaction evidence="21">
        <text>D-glyceraldehyde 3-phosphate + phosphate + NAD(+) = (2R)-3-phospho-glyceroyl phosphate + NADH + H(+)</text>
        <dbReference type="Rhea" id="RHEA:10300"/>
        <dbReference type="ChEBI" id="CHEBI:15378"/>
        <dbReference type="ChEBI" id="CHEBI:43474"/>
        <dbReference type="ChEBI" id="CHEBI:57540"/>
        <dbReference type="ChEBI" id="CHEBI:57604"/>
        <dbReference type="ChEBI" id="CHEBI:57945"/>
        <dbReference type="ChEBI" id="CHEBI:59776"/>
        <dbReference type="EC" id="1.2.1.12"/>
    </reaction>
</comment>
<feature type="binding site" evidence="18">
    <location>
        <position position="315"/>
    </location>
    <ligand>
        <name>NAD(+)</name>
        <dbReference type="ChEBI" id="CHEBI:57540"/>
    </ligand>
</feature>
<dbReference type="CDD" id="cd05214">
    <property type="entry name" value="GAPDH_I_N"/>
    <property type="match status" value="1"/>
</dbReference>
<dbReference type="EC" id="1.2.1.12" evidence="21"/>
<keyword evidence="12 18" id="KW-0520">NAD</keyword>
<evidence type="ECO:0000256" key="11">
    <source>
        <dbReference type="ARBA" id="ARBA00023002"/>
    </source>
</evidence>
<dbReference type="Gene3D" id="3.30.360.10">
    <property type="entry name" value="Dihydrodipicolinate Reductase, domain 2"/>
    <property type="match status" value="1"/>
</dbReference>
<dbReference type="FunFam" id="3.30.360.10:FF:000001">
    <property type="entry name" value="Glyceraldehyde-3-phosphate dehydrogenase"/>
    <property type="match status" value="1"/>
</dbReference>
<feature type="site" description="Activates thiol group during catalysis" evidence="19">
    <location>
        <position position="178"/>
    </location>
</feature>
<dbReference type="SMART" id="SM00846">
    <property type="entry name" value="Gp_dh_N"/>
    <property type="match status" value="1"/>
</dbReference>
<comment type="pathway">
    <text evidence="4 21">Carbohydrate degradation; glycolysis; pyruvate from D-glyceraldehyde 3-phosphate: step 1/5.</text>
</comment>
<feature type="binding site" evidence="17">
    <location>
        <begin position="210"/>
        <end position="211"/>
    </location>
    <ligand>
        <name>D-glyceraldehyde 3-phosphate</name>
        <dbReference type="ChEBI" id="CHEBI:59776"/>
    </ligand>
</feature>
<feature type="binding site" evidence="18">
    <location>
        <begin position="10"/>
        <end position="11"/>
    </location>
    <ligand>
        <name>NAD(+)</name>
        <dbReference type="ChEBI" id="CHEBI:57540"/>
    </ligand>
</feature>
<keyword evidence="8" id="KW-0808">Transferase</keyword>
<feature type="binding site" evidence="17">
    <location>
        <position position="233"/>
    </location>
    <ligand>
        <name>D-glyceraldehyde 3-phosphate</name>
        <dbReference type="ChEBI" id="CHEBI:59776"/>
    </ligand>
</feature>
<proteinExistence type="inferred from homology"/>
<name>A0A177EJN4_9MICR</name>
<accession>A0A177EJN4</accession>
<dbReference type="VEuPathDB" id="MicrosporidiaDB:NEDG_00065"/>
<feature type="active site" description="Nucleophile" evidence="16">
    <location>
        <position position="151"/>
    </location>
</feature>
<gene>
    <name evidence="23" type="ORF">NEDG_00065</name>
</gene>
<dbReference type="RefSeq" id="XP_067545191.1">
    <property type="nucleotide sequence ID" value="XM_067687483.1"/>
</dbReference>
<dbReference type="GO" id="GO:0005634">
    <property type="term" value="C:nucleus"/>
    <property type="evidence" value="ECO:0007669"/>
    <property type="project" value="UniProtKB-SubCell"/>
</dbReference>
<feature type="binding site" evidence="18">
    <location>
        <position position="31"/>
    </location>
    <ligand>
        <name>NAD(+)</name>
        <dbReference type="ChEBI" id="CHEBI:57540"/>
    </ligand>
</feature>
<evidence type="ECO:0000313" key="24">
    <source>
        <dbReference type="Proteomes" id="UP000185944"/>
    </source>
</evidence>
<evidence type="ECO:0000256" key="2">
    <source>
        <dbReference type="ARBA" id="ARBA00004245"/>
    </source>
</evidence>
<dbReference type="GO" id="GO:0016740">
    <property type="term" value="F:transferase activity"/>
    <property type="evidence" value="ECO:0007669"/>
    <property type="project" value="UniProtKB-KW"/>
</dbReference>
<dbReference type="InterPro" id="IPR020828">
    <property type="entry name" value="GlycerAld_3-P_DH_NAD(P)-bd"/>
</dbReference>
<keyword evidence="24" id="KW-1185">Reference proteome</keyword>
<dbReference type="PRINTS" id="PR00078">
    <property type="entry name" value="G3PDHDRGNASE"/>
</dbReference>
<dbReference type="GO" id="GO:0051287">
    <property type="term" value="F:NAD binding"/>
    <property type="evidence" value="ECO:0007669"/>
    <property type="project" value="UniProtKB-UniRule"/>
</dbReference>
<dbReference type="InterPro" id="IPR020831">
    <property type="entry name" value="GlycerAld/Erythrose_P_DH"/>
</dbReference>
<evidence type="ECO:0000256" key="8">
    <source>
        <dbReference type="ARBA" id="ARBA00022679"/>
    </source>
</evidence>
<evidence type="ECO:0000256" key="6">
    <source>
        <dbReference type="ARBA" id="ARBA00011881"/>
    </source>
</evidence>
<keyword evidence="11 21" id="KW-0560">Oxidoreductase</keyword>
<dbReference type="Pfam" id="PF00044">
    <property type="entry name" value="Gp_dh_N"/>
    <property type="match status" value="1"/>
</dbReference>
<dbReference type="SUPFAM" id="SSF55347">
    <property type="entry name" value="Glyceraldehyde-3-phosphate dehydrogenase-like, C-terminal domain"/>
    <property type="match status" value="1"/>
</dbReference>
<dbReference type="GO" id="GO:0006006">
    <property type="term" value="P:glucose metabolic process"/>
    <property type="evidence" value="ECO:0007669"/>
    <property type="project" value="InterPro"/>
</dbReference>
<dbReference type="SUPFAM" id="SSF51735">
    <property type="entry name" value="NAD(P)-binding Rossmann-fold domains"/>
    <property type="match status" value="1"/>
</dbReference>
<keyword evidence="10" id="KW-0702">S-nitrosylation</keyword>
<dbReference type="InterPro" id="IPR020829">
    <property type="entry name" value="GlycerAld_3-P_DH_cat"/>
</dbReference>
<dbReference type="CDD" id="cd18126">
    <property type="entry name" value="GAPDH_I_C"/>
    <property type="match status" value="1"/>
</dbReference>
<dbReference type="GO" id="GO:0005856">
    <property type="term" value="C:cytoskeleton"/>
    <property type="evidence" value="ECO:0007669"/>
    <property type="project" value="UniProtKB-SubCell"/>
</dbReference>
<evidence type="ECO:0000256" key="13">
    <source>
        <dbReference type="ARBA" id="ARBA00023152"/>
    </source>
</evidence>
<comment type="similarity">
    <text evidence="5 20">Belongs to the glyceraldehyde-3-phosphate dehydrogenase family.</text>
</comment>
<dbReference type="PANTHER" id="PTHR10836">
    <property type="entry name" value="GLYCERALDEHYDE 3-PHOSPHATE DEHYDROGENASE"/>
    <property type="match status" value="1"/>
</dbReference>
<evidence type="ECO:0000256" key="15">
    <source>
        <dbReference type="ARBA" id="ARBA00023242"/>
    </source>
</evidence>
<dbReference type="GeneID" id="93646415"/>
<evidence type="ECO:0000256" key="3">
    <source>
        <dbReference type="ARBA" id="ARBA00004514"/>
    </source>
</evidence>
<feature type="binding site" evidence="17">
    <location>
        <begin position="150"/>
        <end position="152"/>
    </location>
    <ligand>
        <name>D-glyceraldehyde 3-phosphate</name>
        <dbReference type="ChEBI" id="CHEBI:59776"/>
    </ligand>
</feature>
<dbReference type="NCBIfam" id="TIGR01534">
    <property type="entry name" value="GAPDH-I"/>
    <property type="match status" value="1"/>
</dbReference>
<evidence type="ECO:0000256" key="21">
    <source>
        <dbReference type="RuleBase" id="RU361160"/>
    </source>
</evidence>
<dbReference type="AlphaFoldDB" id="A0A177EJN4"/>
<feature type="binding site" evidence="18">
    <location>
        <position position="122"/>
    </location>
    <ligand>
        <name>NAD(+)</name>
        <dbReference type="ChEBI" id="CHEBI:57540"/>
    </ligand>
</feature>
<organism evidence="23 24">
    <name type="scientific">Nematocida displodere</name>
    <dbReference type="NCBI Taxonomy" id="1805483"/>
    <lineage>
        <taxon>Eukaryota</taxon>
        <taxon>Fungi</taxon>
        <taxon>Fungi incertae sedis</taxon>
        <taxon>Microsporidia</taxon>
        <taxon>Nematocida</taxon>
    </lineage>
</organism>
<dbReference type="FunFam" id="3.40.50.720:FF:000319">
    <property type="entry name" value="Glyceraldehyde-3-phosphate dehydrogenase"/>
    <property type="match status" value="1"/>
</dbReference>
<comment type="subcellular location">
    <subcellularLocation>
        <location evidence="2">Cytoplasm</location>
        <location evidence="2">Cytoskeleton</location>
    </subcellularLocation>
    <subcellularLocation>
        <location evidence="3">Cytoplasm</location>
        <location evidence="3">Cytosol</location>
    </subcellularLocation>
    <subcellularLocation>
        <location evidence="1">Nucleus</location>
    </subcellularLocation>
</comment>
<evidence type="ECO:0000256" key="14">
    <source>
        <dbReference type="ARBA" id="ARBA00023212"/>
    </source>
</evidence>
<dbReference type="GO" id="GO:0005829">
    <property type="term" value="C:cytosol"/>
    <property type="evidence" value="ECO:0007669"/>
    <property type="project" value="UniProtKB-SubCell"/>
</dbReference>
<evidence type="ECO:0000256" key="5">
    <source>
        <dbReference type="ARBA" id="ARBA00007406"/>
    </source>
</evidence>
<keyword evidence="15" id="KW-0539">Nucleus</keyword>
<dbReference type="GO" id="GO:0006915">
    <property type="term" value="P:apoptotic process"/>
    <property type="evidence" value="ECO:0007669"/>
    <property type="project" value="UniProtKB-KW"/>
</dbReference>
<feature type="domain" description="Glyceraldehyde 3-phosphate dehydrogenase NAD(P) binding" evidence="22">
    <location>
        <begin position="1"/>
        <end position="151"/>
    </location>
</feature>
<dbReference type="PANTHER" id="PTHR10836:SF76">
    <property type="entry name" value="GLYCERALDEHYDE-3-PHOSPHATE DEHYDROGENASE-RELATED"/>
    <property type="match status" value="1"/>
</dbReference>
<evidence type="ECO:0000256" key="1">
    <source>
        <dbReference type="ARBA" id="ARBA00004123"/>
    </source>
</evidence>
<dbReference type="InterPro" id="IPR036291">
    <property type="entry name" value="NAD(P)-bd_dom_sf"/>
</dbReference>
<evidence type="ECO:0000313" key="23">
    <source>
        <dbReference type="EMBL" id="OAG31590.1"/>
    </source>
</evidence>
<dbReference type="STRING" id="1805483.A0A177EJN4"/>
<keyword evidence="18" id="KW-0547">Nucleotide-binding</keyword>
<dbReference type="Gene3D" id="3.40.50.720">
    <property type="entry name" value="NAD(P)-binding Rossmann-like Domain"/>
    <property type="match status" value="1"/>
</dbReference>